<accession>A0ABW0W6B8</accession>
<dbReference type="RefSeq" id="WP_379192555.1">
    <property type="nucleotide sequence ID" value="NZ_JBHSOW010000134.1"/>
</dbReference>
<evidence type="ECO:0000259" key="1">
    <source>
        <dbReference type="Pfam" id="PF01261"/>
    </source>
</evidence>
<comment type="caution">
    <text evidence="2">The sequence shown here is derived from an EMBL/GenBank/DDBJ whole genome shotgun (WGS) entry which is preliminary data.</text>
</comment>
<dbReference type="Gene3D" id="3.20.20.150">
    <property type="entry name" value="Divalent-metal-dependent TIM barrel enzymes"/>
    <property type="match status" value="1"/>
</dbReference>
<proteinExistence type="predicted"/>
<protein>
    <submittedName>
        <fullName evidence="2">Sugar phosphate isomerase/epimerase family protein</fullName>
    </submittedName>
</protein>
<dbReference type="PANTHER" id="PTHR12110">
    <property type="entry name" value="HYDROXYPYRUVATE ISOMERASE"/>
    <property type="match status" value="1"/>
</dbReference>
<gene>
    <name evidence="2" type="ORF">ACFPYJ_32280</name>
</gene>
<name>A0ABW0W6B8_9BACL</name>
<reference evidence="3" key="1">
    <citation type="journal article" date="2019" name="Int. J. Syst. Evol. Microbiol.">
        <title>The Global Catalogue of Microorganisms (GCM) 10K type strain sequencing project: providing services to taxonomists for standard genome sequencing and annotation.</title>
        <authorList>
            <consortium name="The Broad Institute Genomics Platform"/>
            <consortium name="The Broad Institute Genome Sequencing Center for Infectious Disease"/>
            <person name="Wu L."/>
            <person name="Ma J."/>
        </authorList>
    </citation>
    <scope>NUCLEOTIDE SEQUENCE [LARGE SCALE GENOMIC DNA]</scope>
    <source>
        <strain evidence="3">CGMCC 1.3240</strain>
    </source>
</reference>
<dbReference type="PANTHER" id="PTHR12110:SF53">
    <property type="entry name" value="BLR5974 PROTEIN"/>
    <property type="match status" value="1"/>
</dbReference>
<dbReference type="Proteomes" id="UP001596047">
    <property type="component" value="Unassembled WGS sequence"/>
</dbReference>
<keyword evidence="3" id="KW-1185">Reference proteome</keyword>
<evidence type="ECO:0000313" key="2">
    <source>
        <dbReference type="EMBL" id="MFC5653712.1"/>
    </source>
</evidence>
<feature type="domain" description="Xylose isomerase-like TIM barrel" evidence="1">
    <location>
        <begin position="32"/>
        <end position="244"/>
    </location>
</feature>
<sequence length="330" mass="36598">MRVGLSMFGTTYAMGLHPKSGRQPMTPEQLLNQAAEAGLQGVELPPYLLKGADLKVIAGRARELDLYIAIATDGYDPVRLSEVFDLAAVLGATTVRTVVGGAKIGGDRRHMAGIWQSFLQDVWRGLEAATRIAEKKGVVLALENHQDLASEELIWLCEKIASPHFGITLDTGNPLATAEEPVNFAVKIAPYIKHVHLKDYWIYPSSEGYRLVRCPIGQGVVNFPALLKLFRQESPQLTMSIEIGALEARHARVLADDYWPEYPSRSAQELAKVIRFVQANAKPSDDWRTPYERSEPVEAIIAYENAQLLASMSYMHELMRNPDISEAEVS</sequence>
<dbReference type="InterPro" id="IPR013022">
    <property type="entry name" value="Xyl_isomerase-like_TIM-brl"/>
</dbReference>
<organism evidence="2 3">
    <name type="scientific">Paenibacillus solisilvae</name>
    <dbReference type="NCBI Taxonomy" id="2486751"/>
    <lineage>
        <taxon>Bacteria</taxon>
        <taxon>Bacillati</taxon>
        <taxon>Bacillota</taxon>
        <taxon>Bacilli</taxon>
        <taxon>Bacillales</taxon>
        <taxon>Paenibacillaceae</taxon>
        <taxon>Paenibacillus</taxon>
    </lineage>
</organism>
<dbReference type="SUPFAM" id="SSF51658">
    <property type="entry name" value="Xylose isomerase-like"/>
    <property type="match status" value="1"/>
</dbReference>
<dbReference type="InterPro" id="IPR050312">
    <property type="entry name" value="IolE/XylAMocC-like"/>
</dbReference>
<dbReference type="Pfam" id="PF01261">
    <property type="entry name" value="AP_endonuc_2"/>
    <property type="match status" value="1"/>
</dbReference>
<dbReference type="InterPro" id="IPR036237">
    <property type="entry name" value="Xyl_isomerase-like_sf"/>
</dbReference>
<evidence type="ECO:0000313" key="3">
    <source>
        <dbReference type="Proteomes" id="UP001596047"/>
    </source>
</evidence>
<dbReference type="GO" id="GO:0016853">
    <property type="term" value="F:isomerase activity"/>
    <property type="evidence" value="ECO:0007669"/>
    <property type="project" value="UniProtKB-KW"/>
</dbReference>
<dbReference type="EMBL" id="JBHSOW010000134">
    <property type="protein sequence ID" value="MFC5653712.1"/>
    <property type="molecule type" value="Genomic_DNA"/>
</dbReference>
<keyword evidence="2" id="KW-0413">Isomerase</keyword>